<dbReference type="GO" id="GO:0005634">
    <property type="term" value="C:nucleus"/>
    <property type="evidence" value="ECO:0007669"/>
    <property type="project" value="UniProtKB-SubCell"/>
</dbReference>
<evidence type="ECO:0000256" key="1">
    <source>
        <dbReference type="ARBA" id="ARBA00001968"/>
    </source>
</evidence>
<feature type="domain" description="DDE Tnp4" evidence="10">
    <location>
        <begin position="410"/>
        <end position="573"/>
    </location>
</feature>
<evidence type="ECO:0000256" key="3">
    <source>
        <dbReference type="ARBA" id="ARBA00006958"/>
    </source>
</evidence>
<dbReference type="InterPro" id="IPR027806">
    <property type="entry name" value="HARBI1_dom"/>
</dbReference>
<dbReference type="AlphaFoldDB" id="A0A8T3B3L6"/>
<keyword evidence="12" id="KW-1185">Reference proteome</keyword>
<sequence>MCSTITSYEAQTSAGPLLEALSSTRPPPDAQSSPRILPTMVLSTSVAYYGPFELHQQTTVFLIQVSCQLRSFRPPLPTGLSDLHQQTTVFLTPLLYRSSVISHSHALSSGDRSSQLSEIARHFDSNSRLRYHIAPRGNLPRLHRIVDRRLLARSDSLLEALIFFGFLVVTDLIPIQISCLDYDKVQLKNKWDQLKKDWKLWKDLKRGSTGLGWDPRRKTIDAPDEWWKEKLEVVPNAKKFRYCGINPELEHKLDSMFMGVVATGVHAWTPNQGIDHENVHGDTEKLDATTDSFEDPSQSFDSISECSQFKRPSSTTSTGSRKKNFGSGFLRSQITQLVNSCTNISSGTNSSQSIIEAPLLSAAIKILEQTTEAFEDLPLYLFSTKLLEDPIKREVFMAICPDRRDCIGAIDGTHVDARVSTAEKVAYIGRCGSITQNVMAVCDFNMCFTFVMSGWEGSAHDSRIFKFAIRNQQHKFPMPPPNKYYLVDAGYPMLRGFLKPFSDTKYHIPDFQRASQSIRGRKEAFNKRHSSLRGVIERSFGVWKKKWVILRDMPTYPFKKQVKIVVATMALHNYIRRHPSRDDPEFNVCDEDQSYIPPEAYEYRIGQSLIDNEGDMTNHEAEDGEGAEEMIQLREQITSTLVNEMN</sequence>
<dbReference type="PANTHER" id="PTHR22930">
    <property type="match status" value="1"/>
</dbReference>
<dbReference type="InterPro" id="IPR024752">
    <property type="entry name" value="Myb/SANT-like_dom"/>
</dbReference>
<accession>A0A8T3B3L6</accession>
<keyword evidence="5" id="KW-0479">Metal-binding</keyword>
<dbReference type="Proteomes" id="UP000829196">
    <property type="component" value="Unassembled WGS sequence"/>
</dbReference>
<comment type="subcellular location">
    <subcellularLocation>
        <location evidence="2">Nucleus</location>
    </subcellularLocation>
</comment>
<evidence type="ECO:0000259" key="9">
    <source>
        <dbReference type="Pfam" id="PF12776"/>
    </source>
</evidence>
<evidence type="ECO:0000259" key="10">
    <source>
        <dbReference type="Pfam" id="PF13359"/>
    </source>
</evidence>
<comment type="cofactor">
    <cofactor evidence="1">
        <name>a divalent metal cation</name>
        <dbReference type="ChEBI" id="CHEBI:60240"/>
    </cofactor>
</comment>
<evidence type="ECO:0000256" key="5">
    <source>
        <dbReference type="ARBA" id="ARBA00022723"/>
    </source>
</evidence>
<evidence type="ECO:0000256" key="4">
    <source>
        <dbReference type="ARBA" id="ARBA00022722"/>
    </source>
</evidence>
<keyword evidence="7" id="KW-0539">Nucleus</keyword>
<dbReference type="PANTHER" id="PTHR22930:SF221">
    <property type="entry name" value="NUCLEASE HARBI1"/>
    <property type="match status" value="1"/>
</dbReference>
<organism evidence="11 12">
    <name type="scientific">Dendrobium nobile</name>
    <name type="common">Orchid</name>
    <dbReference type="NCBI Taxonomy" id="94219"/>
    <lineage>
        <taxon>Eukaryota</taxon>
        <taxon>Viridiplantae</taxon>
        <taxon>Streptophyta</taxon>
        <taxon>Embryophyta</taxon>
        <taxon>Tracheophyta</taxon>
        <taxon>Spermatophyta</taxon>
        <taxon>Magnoliopsida</taxon>
        <taxon>Liliopsida</taxon>
        <taxon>Asparagales</taxon>
        <taxon>Orchidaceae</taxon>
        <taxon>Epidendroideae</taxon>
        <taxon>Malaxideae</taxon>
        <taxon>Dendrobiinae</taxon>
        <taxon>Dendrobium</taxon>
    </lineage>
</organism>
<evidence type="ECO:0008006" key="13">
    <source>
        <dbReference type="Google" id="ProtNLM"/>
    </source>
</evidence>
<keyword evidence="6" id="KW-0378">Hydrolase</keyword>
<evidence type="ECO:0000313" key="11">
    <source>
        <dbReference type="EMBL" id="KAI0503672.1"/>
    </source>
</evidence>
<evidence type="ECO:0000256" key="8">
    <source>
        <dbReference type="SAM" id="MobiDB-lite"/>
    </source>
</evidence>
<evidence type="ECO:0000256" key="2">
    <source>
        <dbReference type="ARBA" id="ARBA00004123"/>
    </source>
</evidence>
<dbReference type="OrthoDB" id="6756822at2759"/>
<keyword evidence="4" id="KW-0540">Nuclease</keyword>
<gene>
    <name evidence="11" type="ORF">KFK09_014607</name>
</gene>
<evidence type="ECO:0000256" key="7">
    <source>
        <dbReference type="ARBA" id="ARBA00023242"/>
    </source>
</evidence>
<protein>
    <recommendedName>
        <fullName evidence="13">DDE Tnp4 domain-containing protein</fullName>
    </recommendedName>
</protein>
<dbReference type="InterPro" id="IPR045249">
    <property type="entry name" value="HARBI1-like"/>
</dbReference>
<proteinExistence type="inferred from homology"/>
<name>A0A8T3B3L6_DENNO</name>
<dbReference type="GO" id="GO:0004518">
    <property type="term" value="F:nuclease activity"/>
    <property type="evidence" value="ECO:0007669"/>
    <property type="project" value="UniProtKB-KW"/>
</dbReference>
<dbReference type="Pfam" id="PF13359">
    <property type="entry name" value="DDE_Tnp_4"/>
    <property type="match status" value="1"/>
</dbReference>
<comment type="caution">
    <text evidence="11">The sequence shown here is derived from an EMBL/GenBank/DDBJ whole genome shotgun (WGS) entry which is preliminary data.</text>
</comment>
<dbReference type="EMBL" id="JAGYWB010000011">
    <property type="protein sequence ID" value="KAI0503672.1"/>
    <property type="molecule type" value="Genomic_DNA"/>
</dbReference>
<dbReference type="Pfam" id="PF12776">
    <property type="entry name" value="Myb_DNA-bind_3"/>
    <property type="match status" value="1"/>
</dbReference>
<dbReference type="GO" id="GO:0016787">
    <property type="term" value="F:hydrolase activity"/>
    <property type="evidence" value="ECO:0007669"/>
    <property type="project" value="UniProtKB-KW"/>
</dbReference>
<reference evidence="11" key="1">
    <citation type="journal article" date="2022" name="Front. Genet.">
        <title>Chromosome-Scale Assembly of the Dendrobium nobile Genome Provides Insights Into the Molecular Mechanism of the Biosynthesis of the Medicinal Active Ingredient of Dendrobium.</title>
        <authorList>
            <person name="Xu Q."/>
            <person name="Niu S.-C."/>
            <person name="Li K.-L."/>
            <person name="Zheng P.-J."/>
            <person name="Zhang X.-J."/>
            <person name="Jia Y."/>
            <person name="Liu Y."/>
            <person name="Niu Y.-X."/>
            <person name="Yu L.-H."/>
            <person name="Chen D.-F."/>
            <person name="Zhang G.-Q."/>
        </authorList>
    </citation>
    <scope>NUCLEOTIDE SEQUENCE</scope>
    <source>
        <tissue evidence="11">Leaf</tissue>
    </source>
</reference>
<feature type="domain" description="Myb/SANT-like" evidence="9">
    <location>
        <begin position="180"/>
        <end position="229"/>
    </location>
</feature>
<evidence type="ECO:0000256" key="6">
    <source>
        <dbReference type="ARBA" id="ARBA00022801"/>
    </source>
</evidence>
<dbReference type="GO" id="GO:0046872">
    <property type="term" value="F:metal ion binding"/>
    <property type="evidence" value="ECO:0007669"/>
    <property type="project" value="UniProtKB-KW"/>
</dbReference>
<evidence type="ECO:0000313" key="12">
    <source>
        <dbReference type="Proteomes" id="UP000829196"/>
    </source>
</evidence>
<comment type="similarity">
    <text evidence="3">Belongs to the HARBI1 family.</text>
</comment>
<feature type="region of interest" description="Disordered" evidence="8">
    <location>
        <begin position="16"/>
        <end position="35"/>
    </location>
</feature>